<gene>
    <name evidence="2" type="ORF">WT26_30735</name>
</gene>
<sequence length="75" mass="8722">MSTIQEIVLFVLFVSSAAVLLLNVAHTPWMFDYWNLDNEIEEEPSKLDFLRNQLAFYTAAVVLAATASYYFWLNR</sequence>
<feature type="transmembrane region" description="Helical" evidence="1">
    <location>
        <begin position="7"/>
        <end position="26"/>
    </location>
</feature>
<reference evidence="2 3" key="1">
    <citation type="submission" date="2015-12" db="EMBL/GenBank/DDBJ databases">
        <title>Diversity of Burkholderia near neighbor genomes.</title>
        <authorList>
            <person name="Sahl J."/>
            <person name="Wagner D."/>
            <person name="Keim P."/>
        </authorList>
    </citation>
    <scope>NUCLEOTIDE SEQUENCE [LARGE SCALE GENOMIC DNA]</scope>
    <source>
        <strain evidence="2 3">MSMB1184WGS</strain>
    </source>
</reference>
<feature type="transmembrane region" description="Helical" evidence="1">
    <location>
        <begin position="54"/>
        <end position="73"/>
    </location>
</feature>
<organism evidence="2 3">
    <name type="scientific">Burkholderia cepacia</name>
    <name type="common">Pseudomonas cepacia</name>
    <dbReference type="NCBI Taxonomy" id="292"/>
    <lineage>
        <taxon>Bacteria</taxon>
        <taxon>Pseudomonadati</taxon>
        <taxon>Pseudomonadota</taxon>
        <taxon>Betaproteobacteria</taxon>
        <taxon>Burkholderiales</taxon>
        <taxon>Burkholderiaceae</taxon>
        <taxon>Burkholderia</taxon>
        <taxon>Burkholderia cepacia complex</taxon>
    </lineage>
</organism>
<keyword evidence="1" id="KW-0812">Transmembrane</keyword>
<keyword evidence="1" id="KW-1133">Transmembrane helix</keyword>
<evidence type="ECO:0000313" key="2">
    <source>
        <dbReference type="EMBL" id="AOK20162.1"/>
    </source>
</evidence>
<keyword evidence="1" id="KW-0472">Membrane</keyword>
<dbReference type="Proteomes" id="UP000094776">
    <property type="component" value="Chromosome 2"/>
</dbReference>
<dbReference type="AlphaFoldDB" id="A0A1B4Q1V3"/>
<dbReference type="EMBL" id="CP013444">
    <property type="protein sequence ID" value="AOK20162.1"/>
    <property type="molecule type" value="Genomic_DNA"/>
</dbReference>
<proteinExistence type="predicted"/>
<evidence type="ECO:0000313" key="3">
    <source>
        <dbReference type="Proteomes" id="UP000094776"/>
    </source>
</evidence>
<name>A0A1B4Q1V3_BURCE</name>
<dbReference type="RefSeq" id="WP_059801632.1">
    <property type="nucleotide sequence ID" value="NZ_CP013444.1"/>
</dbReference>
<accession>A0A1B4Q1V3</accession>
<evidence type="ECO:0000256" key="1">
    <source>
        <dbReference type="SAM" id="Phobius"/>
    </source>
</evidence>
<protein>
    <submittedName>
        <fullName evidence="2">Uncharacterized protein</fullName>
    </submittedName>
</protein>